<evidence type="ECO:0000313" key="2">
    <source>
        <dbReference type="EMBL" id="KZN61563.1"/>
    </source>
</evidence>
<dbReference type="EMBL" id="AUXX01000045">
    <property type="protein sequence ID" value="KZN61563.1"/>
    <property type="molecule type" value="Genomic_DNA"/>
</dbReference>
<feature type="coiled-coil region" evidence="1">
    <location>
        <begin position="112"/>
        <end position="139"/>
    </location>
</feature>
<dbReference type="Proteomes" id="UP000076661">
    <property type="component" value="Unassembled WGS sequence"/>
</dbReference>
<gene>
    <name evidence="2" type="ORF">N478_05715</name>
</gene>
<sequence>MHSLTVCFHQVVAPCSMHEGALKLSNAIIDDTRIGKPNNYFSLLISASADNADSFVAQLEAFNVYCPIPEFITSNEYAKSTMVMDEDKYHIYDGQSIEWRQMSLQSLWPLQQKQISDELAEVNERAQSLITNIDDALAESVELKAVRGERLAQSFSPNSTGIRSQLFTGSSAEALARQVQQQGDDSEYWALCLFVGEMDELNQIRDVL</sequence>
<dbReference type="AlphaFoldDB" id="A0A167JRL6"/>
<dbReference type="PATRIC" id="fig|1365257.3.peg.4460"/>
<name>A0A167JRL6_9GAMM</name>
<dbReference type="RefSeq" id="WP_081225608.1">
    <property type="nucleotide sequence ID" value="NZ_AUXX01000045.1"/>
</dbReference>
<evidence type="ECO:0000313" key="3">
    <source>
        <dbReference type="Proteomes" id="UP000076661"/>
    </source>
</evidence>
<protein>
    <submittedName>
        <fullName evidence="2">Uncharacterized protein</fullName>
    </submittedName>
</protein>
<proteinExistence type="predicted"/>
<comment type="caution">
    <text evidence="2">The sequence shown here is derived from an EMBL/GenBank/DDBJ whole genome shotgun (WGS) entry which is preliminary data.</text>
</comment>
<evidence type="ECO:0000256" key="1">
    <source>
        <dbReference type="SAM" id="Coils"/>
    </source>
</evidence>
<keyword evidence="1" id="KW-0175">Coiled coil</keyword>
<reference evidence="2 3" key="1">
    <citation type="submission" date="2013-07" db="EMBL/GenBank/DDBJ databases">
        <title>Comparative Genomic and Metabolomic Analysis of Twelve Strains of Pseudoalteromonas luteoviolacea.</title>
        <authorList>
            <person name="Vynne N.G."/>
            <person name="Mansson M."/>
            <person name="Gram L."/>
        </authorList>
    </citation>
    <scope>NUCLEOTIDE SEQUENCE [LARGE SCALE GENOMIC DNA]</scope>
    <source>
        <strain evidence="2 3">S4060-1</strain>
    </source>
</reference>
<accession>A0A167JRL6</accession>
<organism evidence="2 3">
    <name type="scientific">Pseudoalteromonas luteoviolacea S4060-1</name>
    <dbReference type="NCBI Taxonomy" id="1365257"/>
    <lineage>
        <taxon>Bacteria</taxon>
        <taxon>Pseudomonadati</taxon>
        <taxon>Pseudomonadota</taxon>
        <taxon>Gammaproteobacteria</taxon>
        <taxon>Alteromonadales</taxon>
        <taxon>Pseudoalteromonadaceae</taxon>
        <taxon>Pseudoalteromonas</taxon>
    </lineage>
</organism>